<dbReference type="InterPro" id="IPR016064">
    <property type="entry name" value="NAD/diacylglycerol_kinase_sf"/>
</dbReference>
<evidence type="ECO:0000256" key="3">
    <source>
        <dbReference type="ARBA" id="ARBA00022777"/>
    </source>
</evidence>
<name>A0A518D361_9BACT</name>
<organism evidence="6 7">
    <name type="scientific">Rohdeia mirabilis</name>
    <dbReference type="NCBI Taxonomy" id="2528008"/>
    <lineage>
        <taxon>Bacteria</taxon>
        <taxon>Pseudomonadati</taxon>
        <taxon>Planctomycetota</taxon>
        <taxon>Planctomycetia</taxon>
        <taxon>Planctomycetia incertae sedis</taxon>
        <taxon>Rohdeia</taxon>
    </lineage>
</organism>
<dbReference type="GO" id="GO:0004143">
    <property type="term" value="F:ATP-dependent diacylglycerol kinase activity"/>
    <property type="evidence" value="ECO:0007669"/>
    <property type="project" value="UniProtKB-EC"/>
</dbReference>
<feature type="domain" description="DAGKc" evidence="5">
    <location>
        <begin position="6"/>
        <end position="135"/>
    </location>
</feature>
<dbReference type="EC" id="2.7.1.107" evidence="6"/>
<dbReference type="AlphaFoldDB" id="A0A518D361"/>
<proteinExistence type="predicted"/>
<gene>
    <name evidence="6" type="primary">dagK</name>
    <name evidence="6" type="ORF">Pla163_30550</name>
</gene>
<evidence type="ECO:0000259" key="5">
    <source>
        <dbReference type="PROSITE" id="PS50146"/>
    </source>
</evidence>
<keyword evidence="4" id="KW-0067">ATP-binding</keyword>
<protein>
    <submittedName>
        <fullName evidence="6">Diacylglycerol kinase</fullName>
        <ecNumber evidence="6">2.7.1.107</ecNumber>
    </submittedName>
</protein>
<keyword evidence="3 6" id="KW-0418">Kinase</keyword>
<dbReference type="PANTHER" id="PTHR12358">
    <property type="entry name" value="SPHINGOSINE KINASE"/>
    <property type="match status" value="1"/>
</dbReference>
<dbReference type="InterPro" id="IPR017438">
    <property type="entry name" value="ATP-NAD_kinase_N"/>
</dbReference>
<keyword evidence="2" id="KW-0547">Nucleotide-binding</keyword>
<evidence type="ECO:0000256" key="4">
    <source>
        <dbReference type="ARBA" id="ARBA00022840"/>
    </source>
</evidence>
<dbReference type="SMART" id="SM00046">
    <property type="entry name" value="DAGKc"/>
    <property type="match status" value="1"/>
</dbReference>
<reference evidence="6 7" key="1">
    <citation type="submission" date="2019-02" db="EMBL/GenBank/DDBJ databases">
        <title>Deep-cultivation of Planctomycetes and their phenomic and genomic characterization uncovers novel biology.</title>
        <authorList>
            <person name="Wiegand S."/>
            <person name="Jogler M."/>
            <person name="Boedeker C."/>
            <person name="Pinto D."/>
            <person name="Vollmers J."/>
            <person name="Rivas-Marin E."/>
            <person name="Kohn T."/>
            <person name="Peeters S.H."/>
            <person name="Heuer A."/>
            <person name="Rast P."/>
            <person name="Oberbeckmann S."/>
            <person name="Bunk B."/>
            <person name="Jeske O."/>
            <person name="Meyerdierks A."/>
            <person name="Storesund J.E."/>
            <person name="Kallscheuer N."/>
            <person name="Luecker S."/>
            <person name="Lage O.M."/>
            <person name="Pohl T."/>
            <person name="Merkel B.J."/>
            <person name="Hornburger P."/>
            <person name="Mueller R.-W."/>
            <person name="Bruemmer F."/>
            <person name="Labrenz M."/>
            <person name="Spormann A.M."/>
            <person name="Op den Camp H."/>
            <person name="Overmann J."/>
            <person name="Amann R."/>
            <person name="Jetten M.S.M."/>
            <person name="Mascher T."/>
            <person name="Medema M.H."/>
            <person name="Devos D.P."/>
            <person name="Kaster A.-K."/>
            <person name="Ovreas L."/>
            <person name="Rohde M."/>
            <person name="Galperin M.Y."/>
            <person name="Jogler C."/>
        </authorList>
    </citation>
    <scope>NUCLEOTIDE SEQUENCE [LARGE SCALE GENOMIC DNA]</scope>
    <source>
        <strain evidence="6 7">Pla163</strain>
    </source>
</reference>
<dbReference type="Gene3D" id="3.40.50.10330">
    <property type="entry name" value="Probable inorganic polyphosphate/atp-NAD kinase, domain 1"/>
    <property type="match status" value="1"/>
</dbReference>
<dbReference type="Pfam" id="PF19279">
    <property type="entry name" value="YegS_C"/>
    <property type="match status" value="1"/>
</dbReference>
<dbReference type="InterPro" id="IPR045540">
    <property type="entry name" value="YegS/DAGK_C"/>
</dbReference>
<keyword evidence="1 6" id="KW-0808">Transferase</keyword>
<dbReference type="SUPFAM" id="SSF111331">
    <property type="entry name" value="NAD kinase/diacylglycerol kinase-like"/>
    <property type="match status" value="1"/>
</dbReference>
<dbReference type="RefSeq" id="WP_419185984.1">
    <property type="nucleotide sequence ID" value="NZ_CP036290.1"/>
</dbReference>
<evidence type="ECO:0000256" key="1">
    <source>
        <dbReference type="ARBA" id="ARBA00022679"/>
    </source>
</evidence>
<dbReference type="PANTHER" id="PTHR12358:SF54">
    <property type="entry name" value="SPHINGOSINE KINASE RELATED PROTEIN"/>
    <property type="match status" value="1"/>
</dbReference>
<dbReference type="Pfam" id="PF00781">
    <property type="entry name" value="DAGK_cat"/>
    <property type="match status" value="1"/>
</dbReference>
<evidence type="ECO:0000313" key="7">
    <source>
        <dbReference type="Proteomes" id="UP000319342"/>
    </source>
</evidence>
<dbReference type="GO" id="GO:0005524">
    <property type="term" value="F:ATP binding"/>
    <property type="evidence" value="ECO:0007669"/>
    <property type="project" value="UniProtKB-KW"/>
</dbReference>
<dbReference type="Proteomes" id="UP000319342">
    <property type="component" value="Chromosome"/>
</dbReference>
<evidence type="ECO:0000313" key="6">
    <source>
        <dbReference type="EMBL" id="QDU85908.1"/>
    </source>
</evidence>
<sequence length="296" mass="31797">MNHAPLPYRRALVVANPIAGRGRAAAAARELTDGFTRCGLESEVHLTTARRDGWDRVHSMPDDVDLVVAVGGDGTLREILSGLVGRDVAVAQLPMGTANVLAKDARLPLDVDGLIELVRSGSTSILDTAEVNGELTFLCVGVGFDGACVAEVERRRKGPITKLDYVTAGLRVLASYRQPRLQLEVDGAPIDGDFGFVLVSNVREYGAVFGLSSLCRRDDQRAEVYAVRNASRFGLARMATTAILRELPGKAAEFWQAGHVRVRAADDVAWQIDGDLGGHGSVDYAFGGQRFRLVSP</sequence>
<keyword evidence="7" id="KW-1185">Reference proteome</keyword>
<dbReference type="PROSITE" id="PS50146">
    <property type="entry name" value="DAGK"/>
    <property type="match status" value="1"/>
</dbReference>
<dbReference type="InterPro" id="IPR001206">
    <property type="entry name" value="Diacylglycerol_kinase_cat_dom"/>
</dbReference>
<accession>A0A518D361</accession>
<evidence type="ECO:0000256" key="2">
    <source>
        <dbReference type="ARBA" id="ARBA00022741"/>
    </source>
</evidence>
<dbReference type="InterPro" id="IPR050187">
    <property type="entry name" value="Lipid_Phosphate_FormReg"/>
</dbReference>
<dbReference type="Gene3D" id="2.60.200.40">
    <property type="match status" value="1"/>
</dbReference>
<dbReference type="EMBL" id="CP036290">
    <property type="protein sequence ID" value="QDU85908.1"/>
    <property type="molecule type" value="Genomic_DNA"/>
</dbReference>